<dbReference type="InterPro" id="IPR036397">
    <property type="entry name" value="RNaseH_sf"/>
</dbReference>
<dbReference type="GO" id="GO:0015074">
    <property type="term" value="P:DNA integration"/>
    <property type="evidence" value="ECO:0007669"/>
    <property type="project" value="InterPro"/>
</dbReference>
<comment type="caution">
    <text evidence="2">The sequence shown here is derived from an EMBL/GenBank/DDBJ whole genome shotgun (WGS) entry which is preliminary data.</text>
</comment>
<dbReference type="AlphaFoldDB" id="A0A151M8K8"/>
<protein>
    <recommendedName>
        <fullName evidence="1">Integrase catalytic domain-containing protein</fullName>
    </recommendedName>
</protein>
<dbReference type="SUPFAM" id="SSF53098">
    <property type="entry name" value="Ribonuclease H-like"/>
    <property type="match status" value="1"/>
</dbReference>
<dbReference type="EMBL" id="AKHW03006358">
    <property type="protein sequence ID" value="KYO20835.1"/>
    <property type="molecule type" value="Genomic_DNA"/>
</dbReference>
<sequence>MKDYCKSFEMRQWMGKSEDKRKAPLPPFPIIDQAFQRVGIDIVGPLRGKQYILTLVDFTVWYPVVDFTTWYPEAIVLASIEAPVVTDTLTKIFVQVGFLSEILTDRGGNFLAKVMECLWKCCGVKHFKTIAYYPQTNGLVERFSGTLKGMQSAYVHSHPNDWNEKLLHLLFAYREVPQETTTFSPFELMFGRQVRGPLDLVKEEWEGKISSSKTLGVEYLLSFHQKVVDMMKVVLGSLAQALDKQSVWYDNGAHSCTIDPGNKVMVSCH</sequence>
<dbReference type="STRING" id="8496.A0A151M8K8"/>
<evidence type="ECO:0000313" key="2">
    <source>
        <dbReference type="EMBL" id="KYO20835.1"/>
    </source>
</evidence>
<organism evidence="2 3">
    <name type="scientific">Alligator mississippiensis</name>
    <name type="common">American alligator</name>
    <dbReference type="NCBI Taxonomy" id="8496"/>
    <lineage>
        <taxon>Eukaryota</taxon>
        <taxon>Metazoa</taxon>
        <taxon>Chordata</taxon>
        <taxon>Craniata</taxon>
        <taxon>Vertebrata</taxon>
        <taxon>Euteleostomi</taxon>
        <taxon>Archelosauria</taxon>
        <taxon>Archosauria</taxon>
        <taxon>Crocodylia</taxon>
        <taxon>Alligatoridae</taxon>
        <taxon>Alligatorinae</taxon>
        <taxon>Alligator</taxon>
    </lineage>
</organism>
<dbReference type="InterPro" id="IPR001584">
    <property type="entry name" value="Integrase_cat-core"/>
</dbReference>
<dbReference type="InterPro" id="IPR050951">
    <property type="entry name" value="Retrovirus_Pol_polyprotein"/>
</dbReference>
<dbReference type="Gene3D" id="3.30.420.10">
    <property type="entry name" value="Ribonuclease H-like superfamily/Ribonuclease H"/>
    <property type="match status" value="1"/>
</dbReference>
<name>A0A151M8K8_ALLMI</name>
<proteinExistence type="predicted"/>
<dbReference type="GO" id="GO:0003676">
    <property type="term" value="F:nucleic acid binding"/>
    <property type="evidence" value="ECO:0007669"/>
    <property type="project" value="InterPro"/>
</dbReference>
<accession>A0A151M8K8</accession>
<evidence type="ECO:0000259" key="1">
    <source>
        <dbReference type="PROSITE" id="PS50994"/>
    </source>
</evidence>
<gene>
    <name evidence="2" type="ORF">Y1Q_0012685</name>
</gene>
<dbReference type="InterPro" id="IPR012337">
    <property type="entry name" value="RNaseH-like_sf"/>
</dbReference>
<dbReference type="PROSITE" id="PS50994">
    <property type="entry name" value="INTEGRASE"/>
    <property type="match status" value="1"/>
</dbReference>
<dbReference type="Proteomes" id="UP000050525">
    <property type="component" value="Unassembled WGS sequence"/>
</dbReference>
<evidence type="ECO:0000313" key="3">
    <source>
        <dbReference type="Proteomes" id="UP000050525"/>
    </source>
</evidence>
<dbReference type="PANTHER" id="PTHR37984">
    <property type="entry name" value="PROTEIN CBG26694"/>
    <property type="match status" value="1"/>
</dbReference>
<feature type="domain" description="Integrase catalytic" evidence="1">
    <location>
        <begin position="25"/>
        <end position="193"/>
    </location>
</feature>
<dbReference type="PANTHER" id="PTHR37984:SF15">
    <property type="entry name" value="INTEGRASE CATALYTIC DOMAIN-CONTAINING PROTEIN"/>
    <property type="match status" value="1"/>
</dbReference>
<reference evidence="2 3" key="1">
    <citation type="journal article" date="2012" name="Genome Biol.">
        <title>Sequencing three crocodilian genomes to illuminate the evolution of archosaurs and amniotes.</title>
        <authorList>
            <person name="St John J.A."/>
            <person name="Braun E.L."/>
            <person name="Isberg S.R."/>
            <person name="Miles L.G."/>
            <person name="Chong A.Y."/>
            <person name="Gongora J."/>
            <person name="Dalzell P."/>
            <person name="Moran C."/>
            <person name="Bed'hom B."/>
            <person name="Abzhanov A."/>
            <person name="Burgess S.C."/>
            <person name="Cooksey A.M."/>
            <person name="Castoe T.A."/>
            <person name="Crawford N.G."/>
            <person name="Densmore L.D."/>
            <person name="Drew J.C."/>
            <person name="Edwards S.V."/>
            <person name="Faircloth B.C."/>
            <person name="Fujita M.K."/>
            <person name="Greenwold M.J."/>
            <person name="Hoffmann F.G."/>
            <person name="Howard J.M."/>
            <person name="Iguchi T."/>
            <person name="Janes D.E."/>
            <person name="Khan S.Y."/>
            <person name="Kohno S."/>
            <person name="de Koning A.J."/>
            <person name="Lance S.L."/>
            <person name="McCarthy F.M."/>
            <person name="McCormack J.E."/>
            <person name="Merchant M.E."/>
            <person name="Peterson D.G."/>
            <person name="Pollock D.D."/>
            <person name="Pourmand N."/>
            <person name="Raney B.J."/>
            <person name="Roessler K.A."/>
            <person name="Sanford J.R."/>
            <person name="Sawyer R.H."/>
            <person name="Schmidt C.J."/>
            <person name="Triplett E.W."/>
            <person name="Tuberville T.D."/>
            <person name="Venegas-Anaya M."/>
            <person name="Howard J.T."/>
            <person name="Jarvis E.D."/>
            <person name="Guillette L.J.Jr."/>
            <person name="Glenn T.C."/>
            <person name="Green R.E."/>
            <person name="Ray D.A."/>
        </authorList>
    </citation>
    <scope>NUCLEOTIDE SEQUENCE [LARGE SCALE GENOMIC DNA]</scope>
    <source>
        <strain evidence="2">KSC_2009_1</strain>
    </source>
</reference>
<keyword evidence="3" id="KW-1185">Reference proteome</keyword>